<dbReference type="EMBL" id="JBEDUW010000004">
    <property type="protein sequence ID" value="KAK9931889.1"/>
    <property type="molecule type" value="Genomic_DNA"/>
</dbReference>
<keyword evidence="4" id="KW-1185">Reference proteome</keyword>
<feature type="region of interest" description="Disordered" evidence="1">
    <location>
        <begin position="220"/>
        <end position="316"/>
    </location>
</feature>
<dbReference type="Pfam" id="PF14392">
    <property type="entry name" value="zf-CCHC_4"/>
    <property type="match status" value="1"/>
</dbReference>
<dbReference type="InterPro" id="IPR025836">
    <property type="entry name" value="Zn_knuckle_CX2CX4HX4C"/>
</dbReference>
<gene>
    <name evidence="3" type="ORF">M0R45_019145</name>
</gene>
<protein>
    <recommendedName>
        <fullName evidence="2">Zinc knuckle CX2CX4HX4C domain-containing protein</fullName>
    </recommendedName>
</protein>
<dbReference type="AlphaFoldDB" id="A0AAW1X738"/>
<evidence type="ECO:0000313" key="4">
    <source>
        <dbReference type="Proteomes" id="UP001457282"/>
    </source>
</evidence>
<name>A0AAW1X738_RUBAR</name>
<accession>A0AAW1X738</accession>
<organism evidence="3 4">
    <name type="scientific">Rubus argutus</name>
    <name type="common">Southern blackberry</name>
    <dbReference type="NCBI Taxonomy" id="59490"/>
    <lineage>
        <taxon>Eukaryota</taxon>
        <taxon>Viridiplantae</taxon>
        <taxon>Streptophyta</taxon>
        <taxon>Embryophyta</taxon>
        <taxon>Tracheophyta</taxon>
        <taxon>Spermatophyta</taxon>
        <taxon>Magnoliopsida</taxon>
        <taxon>eudicotyledons</taxon>
        <taxon>Gunneridae</taxon>
        <taxon>Pentapetalae</taxon>
        <taxon>rosids</taxon>
        <taxon>fabids</taxon>
        <taxon>Rosales</taxon>
        <taxon>Rosaceae</taxon>
        <taxon>Rosoideae</taxon>
        <taxon>Rosoideae incertae sedis</taxon>
        <taxon>Rubus</taxon>
    </lineage>
</organism>
<reference evidence="3 4" key="1">
    <citation type="journal article" date="2023" name="G3 (Bethesda)">
        <title>A chromosome-length genome assembly and annotation of blackberry (Rubus argutus, cv. 'Hillquist').</title>
        <authorList>
            <person name="Bruna T."/>
            <person name="Aryal R."/>
            <person name="Dudchenko O."/>
            <person name="Sargent D.J."/>
            <person name="Mead D."/>
            <person name="Buti M."/>
            <person name="Cavallini A."/>
            <person name="Hytonen T."/>
            <person name="Andres J."/>
            <person name="Pham M."/>
            <person name="Weisz D."/>
            <person name="Mascagni F."/>
            <person name="Usai G."/>
            <person name="Natali L."/>
            <person name="Bassil N."/>
            <person name="Fernandez G.E."/>
            <person name="Lomsadze A."/>
            <person name="Armour M."/>
            <person name="Olukolu B."/>
            <person name="Poorten T."/>
            <person name="Britton C."/>
            <person name="Davik J."/>
            <person name="Ashrafi H."/>
            <person name="Aiden E.L."/>
            <person name="Borodovsky M."/>
            <person name="Worthington M."/>
        </authorList>
    </citation>
    <scope>NUCLEOTIDE SEQUENCE [LARGE SCALE GENOMIC DNA]</scope>
    <source>
        <strain evidence="3">PI 553951</strain>
    </source>
</reference>
<comment type="caution">
    <text evidence="3">The sequence shown here is derived from an EMBL/GenBank/DDBJ whole genome shotgun (WGS) entry which is preliminary data.</text>
</comment>
<evidence type="ECO:0000256" key="1">
    <source>
        <dbReference type="SAM" id="MobiDB-lite"/>
    </source>
</evidence>
<dbReference type="Proteomes" id="UP001457282">
    <property type="component" value="Unassembled WGS sequence"/>
</dbReference>
<evidence type="ECO:0000313" key="3">
    <source>
        <dbReference type="EMBL" id="KAK9931889.1"/>
    </source>
</evidence>
<sequence length="316" mass="34096">MVGGGLGNFLRIRVGIDSEKPLRSLATVRLPRHTSALVVEVEFEKLPNFCYFCGLLSHTGSHSTKWPYRKAVWLLSKQGGGWSIQAPDFPSSGLVRTRAEKEEGDRVTRDAGAMEVDVEIQTDEFELRPDGGKWRWMVAQGSDKDQLYLTGGDKIDCSNVAETVWPLTMTPFNALSKVNGDSGDSCIPVTKVFNNLNVVCGGKEELAGLLGVSTIGLGSKERSGVEPTKSIPNCPDTVSTEQGEKGKDVSSMVLKPKRDVLMHSSSGGKRGFPVGSNRRKAGSGGQVSPKKTVNMSVGRTPKRSSVIGPVSIHHEQ</sequence>
<evidence type="ECO:0000259" key="2">
    <source>
        <dbReference type="Pfam" id="PF14392"/>
    </source>
</evidence>
<feature type="domain" description="Zinc knuckle CX2CX4HX4C" evidence="2">
    <location>
        <begin position="16"/>
        <end position="61"/>
    </location>
</feature>
<proteinExistence type="predicted"/>